<gene>
    <name evidence="2" type="ORF">FCN80_17770</name>
</gene>
<dbReference type="InterPro" id="IPR021747">
    <property type="entry name" value="DUF3313"/>
</dbReference>
<dbReference type="EMBL" id="SZPQ01000028">
    <property type="protein sequence ID" value="TKI04472.1"/>
    <property type="molecule type" value="Genomic_DNA"/>
</dbReference>
<comment type="caution">
    <text evidence="2">The sequence shown here is derived from an EMBL/GenBank/DDBJ whole genome shotgun (WGS) entry which is preliminary data.</text>
</comment>
<evidence type="ECO:0000313" key="2">
    <source>
        <dbReference type="EMBL" id="TKI04472.1"/>
    </source>
</evidence>
<reference evidence="2 3" key="1">
    <citation type="submission" date="2019-04" db="EMBL/GenBank/DDBJ databases">
        <authorList>
            <person name="Li M."/>
            <person name="Gao C."/>
        </authorList>
    </citation>
    <scope>NUCLEOTIDE SEQUENCE [LARGE SCALE GENOMIC DNA]</scope>
    <source>
        <strain evidence="2 3">BGMRC 2031</strain>
    </source>
</reference>
<accession>A0ABY2SGZ4</accession>
<feature type="chain" id="PRO_5047153796" evidence="1">
    <location>
        <begin position="32"/>
        <end position="203"/>
    </location>
</feature>
<protein>
    <submittedName>
        <fullName evidence="2">DUF3313 domain-containing protein</fullName>
    </submittedName>
</protein>
<dbReference type="RefSeq" id="WP_136991512.1">
    <property type="nucleotide sequence ID" value="NZ_SZPQ01000028.1"/>
</dbReference>
<sequence>MRYRRSNHFPRPVGKLWLAMALILLSACSTDMPTRQSGFLSDYHHLSPMTVAGGQALKSDVPVDPAHITITDIQWRVKDDHLTPTERNDLLNTLRSELQTQLNHLPANPGGRSADVRAAITNVVTVSPSLNVLSTALIAAPLDRGGAAVEIEAIDSQTRQQLAALNLGYYSPMSDIKARFSKLASARIALDHASEDFGQLLRP</sequence>
<keyword evidence="1" id="KW-0732">Signal</keyword>
<evidence type="ECO:0000313" key="3">
    <source>
        <dbReference type="Proteomes" id="UP000305202"/>
    </source>
</evidence>
<name>A0ABY2SGZ4_9HYPH</name>
<dbReference type="Pfam" id="PF11769">
    <property type="entry name" value="DUF3313"/>
    <property type="match status" value="1"/>
</dbReference>
<dbReference type="Proteomes" id="UP000305202">
    <property type="component" value="Unassembled WGS sequence"/>
</dbReference>
<keyword evidence="3" id="KW-1185">Reference proteome</keyword>
<evidence type="ECO:0000256" key="1">
    <source>
        <dbReference type="SAM" id="SignalP"/>
    </source>
</evidence>
<organism evidence="2 3">
    <name type="scientific">Martelella alba</name>
    <dbReference type="NCBI Taxonomy" id="2590451"/>
    <lineage>
        <taxon>Bacteria</taxon>
        <taxon>Pseudomonadati</taxon>
        <taxon>Pseudomonadota</taxon>
        <taxon>Alphaproteobacteria</taxon>
        <taxon>Hyphomicrobiales</taxon>
        <taxon>Aurantimonadaceae</taxon>
        <taxon>Martelella</taxon>
    </lineage>
</organism>
<feature type="signal peptide" evidence="1">
    <location>
        <begin position="1"/>
        <end position="31"/>
    </location>
</feature>
<dbReference type="PROSITE" id="PS51257">
    <property type="entry name" value="PROKAR_LIPOPROTEIN"/>
    <property type="match status" value="1"/>
</dbReference>
<proteinExistence type="predicted"/>